<dbReference type="HOGENOM" id="CLU_1976647_0_0_2"/>
<dbReference type="STRING" id="69014.TK0421"/>
<name>Q5JD30_THEKO</name>
<dbReference type="EnsemblBacteria" id="BAD84610">
    <property type="protein sequence ID" value="BAD84610"/>
    <property type="gene ID" value="TK0421"/>
</dbReference>
<dbReference type="Proteomes" id="UP000000536">
    <property type="component" value="Chromosome"/>
</dbReference>
<dbReference type="KEGG" id="tko:TK0421"/>
<evidence type="ECO:0000313" key="1">
    <source>
        <dbReference type="EMBL" id="BAD84610.1"/>
    </source>
</evidence>
<reference evidence="1 2" key="1">
    <citation type="journal article" date="2005" name="Genome Res.">
        <title>Complete genome sequence of the hyperthermophilic archaeon Thermococcus kodakaraensis KOD1 and comparison with Pyrococcus genomes.</title>
        <authorList>
            <person name="Fukui T."/>
            <person name="Atomi H."/>
            <person name="Kanai T."/>
            <person name="Matsumi R."/>
            <person name="Fujiwara S."/>
            <person name="Imanaka T."/>
        </authorList>
    </citation>
    <scope>NUCLEOTIDE SEQUENCE [LARGE SCALE GENOMIC DNA]</scope>
    <source>
        <strain evidence="2">ATCC BAA-918 / JCM 12380 / KOD1</strain>
    </source>
</reference>
<evidence type="ECO:0000313" key="2">
    <source>
        <dbReference type="Proteomes" id="UP000000536"/>
    </source>
</evidence>
<dbReference type="AlphaFoldDB" id="Q5JD30"/>
<proteinExistence type="predicted"/>
<protein>
    <submittedName>
        <fullName evidence="1">Predicted integrase, N-fragment</fullName>
    </submittedName>
</protein>
<organism evidence="1 2">
    <name type="scientific">Thermococcus kodakarensis (strain ATCC BAA-918 / JCM 12380 / KOD1)</name>
    <name type="common">Pyrococcus kodakaraensis (strain KOD1)</name>
    <dbReference type="NCBI Taxonomy" id="69014"/>
    <lineage>
        <taxon>Archaea</taxon>
        <taxon>Methanobacteriati</taxon>
        <taxon>Methanobacteriota</taxon>
        <taxon>Thermococci</taxon>
        <taxon>Thermococcales</taxon>
        <taxon>Thermococcaceae</taxon>
        <taxon>Thermococcus</taxon>
    </lineage>
</organism>
<accession>Q5JD30</accession>
<dbReference type="InParanoid" id="Q5JD30"/>
<dbReference type="EMBL" id="AP006878">
    <property type="protein sequence ID" value="BAD84610.1"/>
    <property type="molecule type" value="Genomic_DNA"/>
</dbReference>
<keyword evidence="2" id="KW-1185">Reference proteome</keyword>
<sequence length="126" mass="14627">MTATAITWWGAGQNWWSFMDKYGGKRHKKTDVHITLDQDVLQELDRLDVVRSRFINSLLRAALFGDEPTVVVKLLLEKRAVEFWCPGRDLNPGRGLERPACLTGLHHRGSILGKEDRLKIFRVWYH</sequence>
<dbReference type="eggNOG" id="arCOG07843">
    <property type="taxonomic scope" value="Archaea"/>
</dbReference>
<gene>
    <name evidence="1" type="ordered locus">TK0421</name>
</gene>